<name>A0ABU6UQS9_9FABA</name>
<reference evidence="1 2" key="1">
    <citation type="journal article" date="2023" name="Plants (Basel)">
        <title>Bridging the Gap: Combining Genomics and Transcriptomics Approaches to Understand Stylosanthes scabra, an Orphan Legume from the Brazilian Caatinga.</title>
        <authorList>
            <person name="Ferreira-Neto J.R.C."/>
            <person name="da Silva M.D."/>
            <person name="Binneck E."/>
            <person name="de Melo N.F."/>
            <person name="da Silva R.H."/>
            <person name="de Melo A.L.T.M."/>
            <person name="Pandolfi V."/>
            <person name="Bustamante F.O."/>
            <person name="Brasileiro-Vidal A.C."/>
            <person name="Benko-Iseppon A.M."/>
        </authorList>
    </citation>
    <scope>NUCLEOTIDE SEQUENCE [LARGE SCALE GENOMIC DNA]</scope>
    <source>
        <tissue evidence="1">Leaves</tissue>
    </source>
</reference>
<evidence type="ECO:0000313" key="1">
    <source>
        <dbReference type="EMBL" id="MED6163419.1"/>
    </source>
</evidence>
<comment type="caution">
    <text evidence="1">The sequence shown here is derived from an EMBL/GenBank/DDBJ whole genome shotgun (WGS) entry which is preliminary data.</text>
</comment>
<organism evidence="1 2">
    <name type="scientific">Stylosanthes scabra</name>
    <dbReference type="NCBI Taxonomy" id="79078"/>
    <lineage>
        <taxon>Eukaryota</taxon>
        <taxon>Viridiplantae</taxon>
        <taxon>Streptophyta</taxon>
        <taxon>Embryophyta</taxon>
        <taxon>Tracheophyta</taxon>
        <taxon>Spermatophyta</taxon>
        <taxon>Magnoliopsida</taxon>
        <taxon>eudicotyledons</taxon>
        <taxon>Gunneridae</taxon>
        <taxon>Pentapetalae</taxon>
        <taxon>rosids</taxon>
        <taxon>fabids</taxon>
        <taxon>Fabales</taxon>
        <taxon>Fabaceae</taxon>
        <taxon>Papilionoideae</taxon>
        <taxon>50 kb inversion clade</taxon>
        <taxon>dalbergioids sensu lato</taxon>
        <taxon>Dalbergieae</taxon>
        <taxon>Pterocarpus clade</taxon>
        <taxon>Stylosanthes</taxon>
    </lineage>
</organism>
<keyword evidence="2" id="KW-1185">Reference proteome</keyword>
<dbReference type="EMBL" id="JASCZI010121969">
    <property type="protein sequence ID" value="MED6163419.1"/>
    <property type="molecule type" value="Genomic_DNA"/>
</dbReference>
<protein>
    <submittedName>
        <fullName evidence="1">Uncharacterized protein</fullName>
    </submittedName>
</protein>
<accession>A0ABU6UQS9</accession>
<gene>
    <name evidence="1" type="ORF">PIB30_079756</name>
</gene>
<proteinExistence type="predicted"/>
<sequence>MAMLPNSLATLTHRHTLTLSNHSLTAFSVSLTVTVVHYSPPFSISLSRNAHKHPNLLSLLLLAPIFRIASKEWAVCILEGKPKVHLTGEPKFI</sequence>
<evidence type="ECO:0000313" key="2">
    <source>
        <dbReference type="Proteomes" id="UP001341840"/>
    </source>
</evidence>
<dbReference type="Proteomes" id="UP001341840">
    <property type="component" value="Unassembled WGS sequence"/>
</dbReference>